<gene>
    <name evidence="4" type="ORF">CUJ86_03460</name>
</gene>
<dbReference type="Pfam" id="PF19289">
    <property type="entry name" value="PmbA_TldD_3rd"/>
    <property type="match status" value="1"/>
</dbReference>
<evidence type="ECO:0000313" key="4">
    <source>
        <dbReference type="EMBL" id="TAJ45779.1"/>
    </source>
</evidence>
<name>A0A483CZX5_9EURY</name>
<evidence type="ECO:0000259" key="1">
    <source>
        <dbReference type="Pfam" id="PF01523"/>
    </source>
</evidence>
<feature type="domain" description="Metalloprotease TldD/E central" evidence="3">
    <location>
        <begin position="116"/>
        <end position="205"/>
    </location>
</feature>
<evidence type="ECO:0000259" key="3">
    <source>
        <dbReference type="Pfam" id="PF19290"/>
    </source>
</evidence>
<dbReference type="OrthoDB" id="84520at2157"/>
<organism evidence="4 5">
    <name type="scientific">Methanofollis fontis</name>
    <dbReference type="NCBI Taxonomy" id="2052832"/>
    <lineage>
        <taxon>Archaea</taxon>
        <taxon>Methanobacteriati</taxon>
        <taxon>Methanobacteriota</taxon>
        <taxon>Stenosarchaea group</taxon>
        <taxon>Methanomicrobia</taxon>
        <taxon>Methanomicrobiales</taxon>
        <taxon>Methanomicrobiaceae</taxon>
        <taxon>Methanofollis</taxon>
    </lineage>
</organism>
<keyword evidence="5" id="KW-1185">Reference proteome</keyword>
<dbReference type="InterPro" id="IPR045570">
    <property type="entry name" value="Metalloprtase-TldD/E_cen_dom"/>
</dbReference>
<dbReference type="EMBL" id="PGCL01000001">
    <property type="protein sequence ID" value="TAJ45779.1"/>
    <property type="molecule type" value="Genomic_DNA"/>
</dbReference>
<dbReference type="Proteomes" id="UP000292580">
    <property type="component" value="Unassembled WGS sequence"/>
</dbReference>
<dbReference type="Pfam" id="PF19290">
    <property type="entry name" value="PmbA_TldD_2nd"/>
    <property type="match status" value="1"/>
</dbReference>
<dbReference type="GO" id="GO:0005829">
    <property type="term" value="C:cytosol"/>
    <property type="evidence" value="ECO:0007669"/>
    <property type="project" value="TreeGrafter"/>
</dbReference>
<feature type="domain" description="Metalloprotease TldD/E N-terminal" evidence="1">
    <location>
        <begin position="24"/>
        <end position="86"/>
    </location>
</feature>
<dbReference type="Gene3D" id="3.30.2290.10">
    <property type="entry name" value="PmbA/TldD superfamily"/>
    <property type="match status" value="1"/>
</dbReference>
<evidence type="ECO:0000313" key="5">
    <source>
        <dbReference type="Proteomes" id="UP000292580"/>
    </source>
</evidence>
<dbReference type="PANTHER" id="PTHR43421:SF1">
    <property type="entry name" value="METALLOPROTEASE PMBA"/>
    <property type="match status" value="1"/>
</dbReference>
<sequence length="432" mass="46135">MRWWVAMDLIEEILRAGEKQADEVEVYISEAESVSADLKRTHVETASGSKGFGIGIRVIAGGRIGVSSTGSPRDWRACLDAACASARLAHPQEWGGLPSPAALPPVPPIRDPRVALDPAWARNVLEEMLEGAGEHDAAVTGGSASASQSRIRIANTSGVLYEQERTSVGCSIECINERSTGYEFDASPYLEIDPRRTGERAAFFAEHGAVGEEIESGNYDLVLSPVALTQLLSHVLEPALSGRNVHAGRSWLAGKLGEECIGENLSIMDDPSRKAPGSTRFDAEGVPARRITFFDGGVLEAYAYDLRTAYRYGQESSGSAVRGGPGGAPSIGIHTLVIDGRRDTVDDDPAVYVHDLIGAHTANPITGDFSVELSNASWVADGEFETPVRSAMFAGNVFDLLSSVAAIDRDERIVGTAVLPRVRLNSQHIIGK</sequence>
<dbReference type="InterPro" id="IPR036059">
    <property type="entry name" value="TldD/PmbA_sf"/>
</dbReference>
<dbReference type="InterPro" id="IPR047657">
    <property type="entry name" value="PmbA"/>
</dbReference>
<dbReference type="SUPFAM" id="SSF111283">
    <property type="entry name" value="Putative modulator of DNA gyrase, PmbA/TldD"/>
    <property type="match status" value="1"/>
</dbReference>
<dbReference type="AlphaFoldDB" id="A0A483CZX5"/>
<dbReference type="GO" id="GO:0006508">
    <property type="term" value="P:proteolysis"/>
    <property type="evidence" value="ECO:0007669"/>
    <property type="project" value="InterPro"/>
</dbReference>
<proteinExistence type="predicted"/>
<protein>
    <submittedName>
        <fullName evidence="4">TldD/PmbA family protein</fullName>
    </submittedName>
</protein>
<reference evidence="4 5" key="1">
    <citation type="submission" date="2017-11" db="EMBL/GenBank/DDBJ databases">
        <title>Isolation and Characterization of Methanofollis Species from Methane Seep Offshore SW Taiwan.</title>
        <authorList>
            <person name="Teng N.-H."/>
            <person name="Lai M.-C."/>
            <person name="Chen S.-C."/>
        </authorList>
    </citation>
    <scope>NUCLEOTIDE SEQUENCE [LARGE SCALE GENOMIC DNA]</scope>
    <source>
        <strain evidence="4 5">FWC-SCC2</strain>
    </source>
</reference>
<dbReference type="InterPro" id="IPR045569">
    <property type="entry name" value="Metalloprtase-TldD/E_C"/>
</dbReference>
<dbReference type="GO" id="GO:0008237">
    <property type="term" value="F:metallopeptidase activity"/>
    <property type="evidence" value="ECO:0007669"/>
    <property type="project" value="InterPro"/>
</dbReference>
<dbReference type="InterPro" id="IPR002510">
    <property type="entry name" value="Metalloprtase-TldD/E_N"/>
</dbReference>
<accession>A0A483CZX5</accession>
<dbReference type="Pfam" id="PF01523">
    <property type="entry name" value="PmbA_TldD_1st"/>
    <property type="match status" value="1"/>
</dbReference>
<feature type="domain" description="Metalloprotease TldD/E C-terminal" evidence="2">
    <location>
        <begin position="216"/>
        <end position="430"/>
    </location>
</feature>
<comment type="caution">
    <text evidence="4">The sequence shown here is derived from an EMBL/GenBank/DDBJ whole genome shotgun (WGS) entry which is preliminary data.</text>
</comment>
<dbReference type="PANTHER" id="PTHR43421">
    <property type="entry name" value="METALLOPROTEASE PMBA"/>
    <property type="match status" value="1"/>
</dbReference>
<evidence type="ECO:0000259" key="2">
    <source>
        <dbReference type="Pfam" id="PF19289"/>
    </source>
</evidence>
<dbReference type="InterPro" id="IPR035068">
    <property type="entry name" value="TldD/PmbA_N"/>
</dbReference>